<dbReference type="Proteomes" id="UP000247465">
    <property type="component" value="Chromosome"/>
</dbReference>
<accession>A0A2Z4AS37</accession>
<dbReference type="KEGG" id="mtar:DF168_02177"/>
<dbReference type="AlphaFoldDB" id="A0A2Z4AS37"/>
<evidence type="ECO:0000313" key="3">
    <source>
        <dbReference type="Proteomes" id="UP000247465"/>
    </source>
</evidence>
<proteinExistence type="predicted"/>
<dbReference type="GO" id="GO:0016706">
    <property type="term" value="F:2-oxoglutarate-dependent dioxygenase activity"/>
    <property type="evidence" value="ECO:0007669"/>
    <property type="project" value="UniProtKB-ARBA"/>
</dbReference>
<dbReference type="Pfam" id="PF05721">
    <property type="entry name" value="PhyH"/>
    <property type="match status" value="1"/>
</dbReference>
<dbReference type="GO" id="GO:0005506">
    <property type="term" value="F:iron ion binding"/>
    <property type="evidence" value="ECO:0007669"/>
    <property type="project" value="UniProtKB-ARBA"/>
</dbReference>
<sequence length="312" mass="35559">MAIAMTPEQERDFDEKGFIILEDFLQKEELGRLLSAIDEVAVRVRKAKGLGPKEPFSIRNALTHHDAFLDLIDHSRMLPLVVDAIGWNIQIRTTHLDYRPPYPKEMRVGEVGRGKGEDHDAGYKNVTWHPDLSGDYLFEAPSLDGRLPFMEVKVFYVFSDLSESNSGNLWLVPGSHKRKPDELRKDDRTIAPDEALELKLGPGTAVLWRTATWHCVGPNHSDKIRKVMHVGYHYRWLRPTDFIHQADSDLVARSSPIRRQLLGAVVTDGEPLGSDPDFLPHSPYWLIKDDAQVPLRAWAEDKADFRAFRAPL</sequence>
<dbReference type="PANTHER" id="PTHR20883">
    <property type="entry name" value="PHYTANOYL-COA DIOXYGENASE DOMAIN CONTAINING 1"/>
    <property type="match status" value="1"/>
</dbReference>
<gene>
    <name evidence="2" type="ORF">DF168_02177</name>
</gene>
<evidence type="ECO:0000313" key="2">
    <source>
        <dbReference type="EMBL" id="AWT60952.1"/>
    </source>
</evidence>
<dbReference type="Gene3D" id="2.60.120.620">
    <property type="entry name" value="q2cbj1_9rhob like domain"/>
    <property type="match status" value="1"/>
</dbReference>
<protein>
    <recommendedName>
        <fullName evidence="4">Phytanoyl-CoA dioxygenase family protein</fullName>
    </recommendedName>
</protein>
<evidence type="ECO:0008006" key="4">
    <source>
        <dbReference type="Google" id="ProtNLM"/>
    </source>
</evidence>
<dbReference type="EMBL" id="CP029803">
    <property type="protein sequence ID" value="AWT60952.1"/>
    <property type="molecule type" value="Genomic_DNA"/>
</dbReference>
<dbReference type="PANTHER" id="PTHR20883:SF48">
    <property type="entry name" value="ECTOINE DIOXYGENASE"/>
    <property type="match status" value="1"/>
</dbReference>
<evidence type="ECO:0000256" key="1">
    <source>
        <dbReference type="ARBA" id="ARBA00001954"/>
    </source>
</evidence>
<dbReference type="SUPFAM" id="SSF51197">
    <property type="entry name" value="Clavaminate synthase-like"/>
    <property type="match status" value="1"/>
</dbReference>
<reference evidence="2 3" key="1">
    <citation type="submission" date="2018-06" db="EMBL/GenBank/DDBJ databases">
        <title>Draft Genome Sequence of a Novel Marine Bacterium Related to the Verrucomicrobia.</title>
        <authorList>
            <person name="Vosseberg J."/>
            <person name="Martijn J."/>
            <person name="Ettema T.J.G."/>
        </authorList>
    </citation>
    <scope>NUCLEOTIDE SEQUENCE [LARGE SCALE GENOMIC DNA]</scope>
    <source>
        <strain evidence="2">TARA_B100001123</strain>
    </source>
</reference>
<organism evidence="2 3">
    <name type="scientific">Candidatus Moanibacter tarae</name>
    <dbReference type="NCBI Taxonomy" id="2200854"/>
    <lineage>
        <taxon>Bacteria</taxon>
        <taxon>Pseudomonadati</taxon>
        <taxon>Verrucomicrobiota</taxon>
        <taxon>Opitutia</taxon>
        <taxon>Puniceicoccales</taxon>
        <taxon>Puniceicoccales incertae sedis</taxon>
        <taxon>Candidatus Moanibacter</taxon>
    </lineage>
</organism>
<dbReference type="InterPro" id="IPR008775">
    <property type="entry name" value="Phytyl_CoA_dOase-like"/>
</dbReference>
<comment type="cofactor">
    <cofactor evidence="1">
        <name>Fe(2+)</name>
        <dbReference type="ChEBI" id="CHEBI:29033"/>
    </cofactor>
</comment>
<name>A0A2Z4AS37_9BACT</name>